<keyword evidence="2" id="KW-1185">Reference proteome</keyword>
<proteinExistence type="predicted"/>
<reference evidence="1 2" key="1">
    <citation type="submission" date="2021-04" db="EMBL/GenBank/DDBJ databases">
        <authorList>
            <person name="Bliznina A."/>
        </authorList>
    </citation>
    <scope>NUCLEOTIDE SEQUENCE [LARGE SCALE GENOMIC DNA]</scope>
</reference>
<evidence type="ECO:0000313" key="2">
    <source>
        <dbReference type="Proteomes" id="UP001158576"/>
    </source>
</evidence>
<sequence>MKLLSAVISSALAAREPDAERRLEKITARATELNAFVQSYPRSTQKQKDGVEKWVGRVLEDLNNIDTSKCPPPAEEDKFADEIETIDNLCEDSLKVASMIRSYARTFGVSIRSHKLKNVARRAGRCDTSIATTEPAPTEEPTTLAPVKSVCGKNRHAKCRSLGNSEIFFENEWTCRNCFRIRAYYGTGGGFNFDPSKGDFVSIKFTEPVFFQKWNHPLTEPAEIAGSNKHHWKMNFKNDGNFVSGMIAPLKNSGGGNFMVNHYPTCTPGKWNKYQIEQQYTDAKDTLELTMSIDDEVVLTRIVDVDDVYSGDLFVDVSNDFHDSATGFKGNTQFDEVEYFVDCEDNSWTNIAVKQTQVDFGRLELTVFQDGNALGSNIIHHTDAFVGPVEVWSGNSWFEPASFFKIKNFIHSSRPYEPESCDETIDPCEGLENCETFQDSCLVAPFRGNRLGESNGHLGFKISAEVQCTDRVAPSWENVLHVHTGTNRENFGDRYFTIWKEANKPDGIRIVAPAFENANHELNAYVSCLPGWHTFTVQQTESGKNHMLLEILMDGSVVASQEVRKTETYQGPLFVEASNAFVWPAAYDHLVRNFYHQAIFHGDPCFDKENCTTFIDASSISPSENNQIATVTAAVNHKTSVEILCNHDMPIAGVHYQLLHMTKDDGTRTLGDRFFSFWRRHTSQEILINYASPIGNQWGETGRFWDCVPGEWNTYTLEQRQDIDKPFMTTSTVYIDGVNVHSVRAETSEILKDVPIKVFLSKGLPAAAFQIRNFFYQTFAELPYEEPTAAPCSDGRENCFEFVGSVPVVPELNLRKATITAHANNEISVDIKCGTMNDNVHNSIVEITSGAARGVLGERVFMIWEAPIGRPGKLLINVADPTGVKNDTGFWFDCNDGDWNTYKLSQRQNAGDPALTDIVFTIDGVTKHTRQVPTADVFRNDDIKVYAGRWHPAINYEIRNFSYQFFDDIPLGPQNCNDVDNCVIVGVDSVSPVQGNLAATITAVKNYKFSIDIKCDHSLPFNGFKNIFHVTTGPNDGVYGSRQFAIWRSSNENKMHITWANPKAAAGYSRNYFHCNDGEWNTYTFEQWQQAPNQPQWIWHKLSIDGVKIDAKRFNDNDYPVLDGEQMNVWISNEAADAASTFEIRIFSYEKYPDV</sequence>
<evidence type="ECO:0000313" key="1">
    <source>
        <dbReference type="EMBL" id="CAG5104845.1"/>
    </source>
</evidence>
<gene>
    <name evidence="1" type="ORF">OKIOD_LOCUS10362</name>
</gene>
<protein>
    <submittedName>
        <fullName evidence="1">Oidioi.mRNA.OKI2018_I69.chr1.g1597.t1.cds</fullName>
    </submittedName>
</protein>
<accession>A0ABN7SVF0</accession>
<dbReference type="EMBL" id="OU015566">
    <property type="protein sequence ID" value="CAG5104845.1"/>
    <property type="molecule type" value="Genomic_DNA"/>
</dbReference>
<name>A0ABN7SVF0_OIKDI</name>
<dbReference type="Proteomes" id="UP001158576">
    <property type="component" value="Chromosome 1"/>
</dbReference>
<organism evidence="1 2">
    <name type="scientific">Oikopleura dioica</name>
    <name type="common">Tunicate</name>
    <dbReference type="NCBI Taxonomy" id="34765"/>
    <lineage>
        <taxon>Eukaryota</taxon>
        <taxon>Metazoa</taxon>
        <taxon>Chordata</taxon>
        <taxon>Tunicata</taxon>
        <taxon>Appendicularia</taxon>
        <taxon>Copelata</taxon>
        <taxon>Oikopleuridae</taxon>
        <taxon>Oikopleura</taxon>
    </lineage>
</organism>